<dbReference type="AlphaFoldDB" id="A0A4Q9DPY3"/>
<feature type="transmembrane region" description="Helical" evidence="1">
    <location>
        <begin position="6"/>
        <end position="29"/>
    </location>
</feature>
<evidence type="ECO:0000256" key="1">
    <source>
        <dbReference type="SAM" id="Phobius"/>
    </source>
</evidence>
<sequence length="275" mass="30685">MLSAELYNYTAAISSMLAIAASCFTLYTLARGSRIEGRPRFFLLVASALFIEVCIIMMLFSFYSRYDSPPYNNAVIDEIPLSPFGITAAAFVFLLVSWIALLWDRRGLEKLAYTDKLTGLPNRNGLNRFLDTCTGKESVSMLFFDLDQFKMINDTWGHHIGDLLVQEAGNRLHSFVSANQRVFRIGGDEFLIVSLQCGQDQAASLAEDILQQVNQPFLLDHKEVNITASIGISSGTLQSSEHMLLLQSADVAMHEAKKQGKNRVYVYNDGLCSEL</sequence>
<dbReference type="PROSITE" id="PS50887">
    <property type="entry name" value="GGDEF"/>
    <property type="match status" value="1"/>
</dbReference>
<gene>
    <name evidence="3" type="ORF">EYB31_17535</name>
</gene>
<dbReference type="CDD" id="cd01949">
    <property type="entry name" value="GGDEF"/>
    <property type="match status" value="1"/>
</dbReference>
<evidence type="ECO:0000259" key="2">
    <source>
        <dbReference type="PROSITE" id="PS50887"/>
    </source>
</evidence>
<dbReference type="Pfam" id="PF00990">
    <property type="entry name" value="GGDEF"/>
    <property type="match status" value="1"/>
</dbReference>
<keyword evidence="1" id="KW-0472">Membrane</keyword>
<feature type="domain" description="GGDEF" evidence="2">
    <location>
        <begin position="137"/>
        <end position="269"/>
    </location>
</feature>
<name>A0A4Q9DPY3_9BACL</name>
<dbReference type="NCBIfam" id="TIGR00254">
    <property type="entry name" value="GGDEF"/>
    <property type="match status" value="1"/>
</dbReference>
<dbReference type="SUPFAM" id="SSF55073">
    <property type="entry name" value="Nucleotide cyclase"/>
    <property type="match status" value="1"/>
</dbReference>
<dbReference type="Gene3D" id="3.30.70.270">
    <property type="match status" value="1"/>
</dbReference>
<dbReference type="OrthoDB" id="9759607at2"/>
<dbReference type="RefSeq" id="WP_131014677.1">
    <property type="nucleotide sequence ID" value="NZ_SIRE01000012.1"/>
</dbReference>
<proteinExistence type="predicted"/>
<feature type="transmembrane region" description="Helical" evidence="1">
    <location>
        <begin position="83"/>
        <end position="103"/>
    </location>
</feature>
<accession>A0A4Q9DPY3</accession>
<evidence type="ECO:0000313" key="4">
    <source>
        <dbReference type="Proteomes" id="UP000293142"/>
    </source>
</evidence>
<dbReference type="InterPro" id="IPR043128">
    <property type="entry name" value="Rev_trsase/Diguanyl_cyclase"/>
</dbReference>
<dbReference type="Proteomes" id="UP000293142">
    <property type="component" value="Unassembled WGS sequence"/>
</dbReference>
<keyword evidence="4" id="KW-1185">Reference proteome</keyword>
<keyword evidence="1" id="KW-1133">Transmembrane helix</keyword>
<feature type="transmembrane region" description="Helical" evidence="1">
    <location>
        <begin position="41"/>
        <end position="63"/>
    </location>
</feature>
<protein>
    <submittedName>
        <fullName evidence="3">GGDEF domain-containing protein</fullName>
    </submittedName>
</protein>
<dbReference type="InterPro" id="IPR000160">
    <property type="entry name" value="GGDEF_dom"/>
</dbReference>
<evidence type="ECO:0000313" key="3">
    <source>
        <dbReference type="EMBL" id="TBL77286.1"/>
    </source>
</evidence>
<dbReference type="EMBL" id="SIRE01000012">
    <property type="protein sequence ID" value="TBL77286.1"/>
    <property type="molecule type" value="Genomic_DNA"/>
</dbReference>
<dbReference type="InterPro" id="IPR029787">
    <property type="entry name" value="Nucleotide_cyclase"/>
</dbReference>
<organism evidence="3 4">
    <name type="scientific">Paenibacillus thalictri</name>
    <dbReference type="NCBI Taxonomy" id="2527873"/>
    <lineage>
        <taxon>Bacteria</taxon>
        <taxon>Bacillati</taxon>
        <taxon>Bacillota</taxon>
        <taxon>Bacilli</taxon>
        <taxon>Bacillales</taxon>
        <taxon>Paenibacillaceae</taxon>
        <taxon>Paenibacillus</taxon>
    </lineage>
</organism>
<comment type="caution">
    <text evidence="3">The sequence shown here is derived from an EMBL/GenBank/DDBJ whole genome shotgun (WGS) entry which is preliminary data.</text>
</comment>
<dbReference type="PANTHER" id="PTHR46663:SF2">
    <property type="entry name" value="GGDEF DOMAIN-CONTAINING PROTEIN"/>
    <property type="match status" value="1"/>
</dbReference>
<keyword evidence="1" id="KW-0812">Transmembrane</keyword>
<dbReference type="SMART" id="SM00267">
    <property type="entry name" value="GGDEF"/>
    <property type="match status" value="1"/>
</dbReference>
<dbReference type="PANTHER" id="PTHR46663">
    <property type="entry name" value="DIGUANYLATE CYCLASE DGCT-RELATED"/>
    <property type="match status" value="1"/>
</dbReference>
<reference evidence="3 4" key="1">
    <citation type="submission" date="2019-02" db="EMBL/GenBank/DDBJ databases">
        <title>Paenibacillus sp. nov., isolated from surface-sterilized tissue of Thalictrum simplex L.</title>
        <authorList>
            <person name="Tuo L."/>
        </authorList>
    </citation>
    <scope>NUCLEOTIDE SEQUENCE [LARGE SCALE GENOMIC DNA]</scope>
    <source>
        <strain evidence="3 4">N2SHLJ1</strain>
    </source>
</reference>
<dbReference type="InterPro" id="IPR052163">
    <property type="entry name" value="DGC-Regulatory_Protein"/>
</dbReference>